<dbReference type="InterPro" id="IPR032710">
    <property type="entry name" value="NTF2-like_dom_sf"/>
</dbReference>
<dbReference type="InterPro" id="IPR037401">
    <property type="entry name" value="SnoaL-like"/>
</dbReference>
<dbReference type="SUPFAM" id="SSF54427">
    <property type="entry name" value="NTF2-like"/>
    <property type="match status" value="1"/>
</dbReference>
<dbReference type="InterPro" id="IPR043128">
    <property type="entry name" value="Rev_trsase/Diguanyl_cyclase"/>
</dbReference>
<dbReference type="CDD" id="cd01949">
    <property type="entry name" value="GGDEF"/>
    <property type="match status" value="1"/>
</dbReference>
<reference evidence="1" key="1">
    <citation type="submission" date="2019-11" db="EMBL/GenBank/DDBJ databases">
        <authorList>
            <person name="Feng L."/>
        </authorList>
    </citation>
    <scope>NUCLEOTIDE SEQUENCE</scope>
    <source>
        <strain evidence="1">ElimosumLFYP34</strain>
    </source>
</reference>
<dbReference type="GO" id="GO:0071111">
    <property type="term" value="F:cyclic-guanylate-specific phosphodiesterase activity"/>
    <property type="evidence" value="ECO:0007669"/>
    <property type="project" value="UniProtKB-EC"/>
</dbReference>
<dbReference type="PROSITE" id="PS50887">
    <property type="entry name" value="GGDEF"/>
    <property type="match status" value="1"/>
</dbReference>
<name>A0A6N3GRG9_EUBLI</name>
<dbReference type="Pfam" id="PF13474">
    <property type="entry name" value="SnoaL_3"/>
    <property type="match status" value="1"/>
</dbReference>
<dbReference type="EC" id="3.1.4.52" evidence="1"/>
<dbReference type="GO" id="GO:0052621">
    <property type="term" value="F:diguanylate cyclase activity"/>
    <property type="evidence" value="ECO:0007669"/>
    <property type="project" value="TreeGrafter"/>
</dbReference>
<dbReference type="InterPro" id="IPR029787">
    <property type="entry name" value="Nucleotide_cyclase"/>
</dbReference>
<dbReference type="InterPro" id="IPR050469">
    <property type="entry name" value="Diguanylate_Cyclase"/>
</dbReference>
<dbReference type="AlphaFoldDB" id="A0A6N3GRG9"/>
<dbReference type="PANTHER" id="PTHR45138:SF9">
    <property type="entry name" value="DIGUANYLATE CYCLASE DGCM-RELATED"/>
    <property type="match status" value="1"/>
</dbReference>
<dbReference type="NCBIfam" id="TIGR00254">
    <property type="entry name" value="GGDEF"/>
    <property type="match status" value="1"/>
</dbReference>
<proteinExistence type="predicted"/>
<dbReference type="Pfam" id="PF00990">
    <property type="entry name" value="GGDEF"/>
    <property type="match status" value="1"/>
</dbReference>
<evidence type="ECO:0000313" key="1">
    <source>
        <dbReference type="EMBL" id="VYU67477.1"/>
    </source>
</evidence>
<dbReference type="InterPro" id="IPR000160">
    <property type="entry name" value="GGDEF_dom"/>
</dbReference>
<protein>
    <submittedName>
        <fullName evidence="1">Cyclic di-GMP phosphodiesterase Gmr</fullName>
        <ecNumber evidence="1">3.1.4.52</ecNumber>
    </submittedName>
</protein>
<keyword evidence="1" id="KW-0378">Hydrolase</keyword>
<dbReference type="Gene3D" id="3.30.70.270">
    <property type="match status" value="1"/>
</dbReference>
<dbReference type="Gene3D" id="3.10.450.50">
    <property type="match status" value="1"/>
</dbReference>
<dbReference type="SMART" id="SM00267">
    <property type="entry name" value="GGDEF"/>
    <property type="match status" value="1"/>
</dbReference>
<dbReference type="SUPFAM" id="SSF55073">
    <property type="entry name" value="Nucleotide cyclase"/>
    <property type="match status" value="1"/>
</dbReference>
<dbReference type="EMBL" id="CACRTR010000023">
    <property type="protein sequence ID" value="VYU67477.1"/>
    <property type="molecule type" value="Genomic_DNA"/>
</dbReference>
<accession>A0A6N3GRG9</accession>
<organism evidence="1">
    <name type="scientific">Eubacterium limosum</name>
    <dbReference type="NCBI Taxonomy" id="1736"/>
    <lineage>
        <taxon>Bacteria</taxon>
        <taxon>Bacillati</taxon>
        <taxon>Bacillota</taxon>
        <taxon>Clostridia</taxon>
        <taxon>Eubacteriales</taxon>
        <taxon>Eubacteriaceae</taxon>
        <taxon>Eubacterium</taxon>
    </lineage>
</organism>
<gene>
    <name evidence="1" type="primary">gmr_3</name>
    <name evidence="1" type="ORF">ELLFYP34_00691</name>
</gene>
<dbReference type="PANTHER" id="PTHR45138">
    <property type="entry name" value="REGULATORY COMPONENTS OF SENSORY TRANSDUCTION SYSTEM"/>
    <property type="match status" value="1"/>
</dbReference>
<sequence length="324" mass="36153">MKKIEEKAVAFAKSIWEDYLINRDLLKLTSVFDDNASYIGTGDGEICYSLEQVRTAILGETEEWNGHFTIDDQWYEVRVMSDEFVVVFGGFDAHEASDNPLVAAMHTRFSLTLRVSGDTFKIIHLHHSVPNFEQLEGEFFPKTITEKRNEEFRHALEQKTNELRRLAQLDSLTGLLNRVSVEQEINTRLEQGTGGVLMMIDIDDFKEINDVFGHLAGDTVLKVLSDRIRESFGGQSIMGRAGGDEFVVFAEKTASRDSIGQSAQKFCEIVTQPVMDIPGCSITVSIGIAQSPDNGSSYSALVRSADQALYARKKNSKNGYVFAG</sequence>